<feature type="transmembrane region" description="Helical" evidence="1">
    <location>
        <begin position="111"/>
        <end position="133"/>
    </location>
</feature>
<dbReference type="EMBL" id="CP036267">
    <property type="protein sequence ID" value="QDT31690.1"/>
    <property type="molecule type" value="Genomic_DNA"/>
</dbReference>
<feature type="transmembrane region" description="Helical" evidence="1">
    <location>
        <begin position="209"/>
        <end position="231"/>
    </location>
</feature>
<feature type="transmembrane region" description="Helical" evidence="1">
    <location>
        <begin position="265"/>
        <end position="284"/>
    </location>
</feature>
<dbReference type="SUPFAM" id="SSF103473">
    <property type="entry name" value="MFS general substrate transporter"/>
    <property type="match status" value="1"/>
</dbReference>
<dbReference type="KEGG" id="tpol:Mal48_09250"/>
<dbReference type="AlphaFoldDB" id="A0A517QJ73"/>
<evidence type="ECO:0000313" key="2">
    <source>
        <dbReference type="EMBL" id="QDT31690.1"/>
    </source>
</evidence>
<keyword evidence="1" id="KW-1133">Transmembrane helix</keyword>
<dbReference type="PANTHER" id="PTHR23526">
    <property type="entry name" value="INTEGRAL MEMBRANE TRANSPORT PROTEIN-RELATED"/>
    <property type="match status" value="1"/>
</dbReference>
<evidence type="ECO:0000256" key="1">
    <source>
        <dbReference type="SAM" id="Phobius"/>
    </source>
</evidence>
<protein>
    <recommendedName>
        <fullName evidence="4">Major Facilitator Superfamily protein</fullName>
    </recommendedName>
</protein>
<feature type="transmembrane region" description="Helical" evidence="1">
    <location>
        <begin position="418"/>
        <end position="439"/>
    </location>
</feature>
<evidence type="ECO:0000313" key="3">
    <source>
        <dbReference type="Proteomes" id="UP000315724"/>
    </source>
</evidence>
<dbReference type="InterPro" id="IPR036259">
    <property type="entry name" value="MFS_trans_sf"/>
</dbReference>
<reference evidence="2 3" key="1">
    <citation type="submission" date="2019-02" db="EMBL/GenBank/DDBJ databases">
        <title>Deep-cultivation of Planctomycetes and their phenomic and genomic characterization uncovers novel biology.</title>
        <authorList>
            <person name="Wiegand S."/>
            <person name="Jogler M."/>
            <person name="Boedeker C."/>
            <person name="Pinto D."/>
            <person name="Vollmers J."/>
            <person name="Rivas-Marin E."/>
            <person name="Kohn T."/>
            <person name="Peeters S.H."/>
            <person name="Heuer A."/>
            <person name="Rast P."/>
            <person name="Oberbeckmann S."/>
            <person name="Bunk B."/>
            <person name="Jeske O."/>
            <person name="Meyerdierks A."/>
            <person name="Storesund J.E."/>
            <person name="Kallscheuer N."/>
            <person name="Luecker S."/>
            <person name="Lage O.M."/>
            <person name="Pohl T."/>
            <person name="Merkel B.J."/>
            <person name="Hornburger P."/>
            <person name="Mueller R.-W."/>
            <person name="Bruemmer F."/>
            <person name="Labrenz M."/>
            <person name="Spormann A.M."/>
            <person name="Op den Camp H."/>
            <person name="Overmann J."/>
            <person name="Amann R."/>
            <person name="Jetten M.S.M."/>
            <person name="Mascher T."/>
            <person name="Medema M.H."/>
            <person name="Devos D.P."/>
            <person name="Kaster A.-K."/>
            <person name="Ovreas L."/>
            <person name="Rohde M."/>
            <person name="Galperin M.Y."/>
            <person name="Jogler C."/>
        </authorList>
    </citation>
    <scope>NUCLEOTIDE SEQUENCE [LARGE SCALE GENOMIC DNA]</scope>
    <source>
        <strain evidence="2 3">Mal48</strain>
    </source>
</reference>
<evidence type="ECO:0008006" key="4">
    <source>
        <dbReference type="Google" id="ProtNLM"/>
    </source>
</evidence>
<feature type="transmembrane region" description="Helical" evidence="1">
    <location>
        <begin position="139"/>
        <end position="159"/>
    </location>
</feature>
<keyword evidence="3" id="KW-1185">Reference proteome</keyword>
<dbReference type="InterPro" id="IPR052528">
    <property type="entry name" value="Sugar_transport-like"/>
</dbReference>
<keyword evidence="1" id="KW-0812">Transmembrane</keyword>
<feature type="transmembrane region" description="Helical" evidence="1">
    <location>
        <begin position="179"/>
        <end position="203"/>
    </location>
</feature>
<feature type="transmembrane region" description="Helical" evidence="1">
    <location>
        <begin position="296"/>
        <end position="314"/>
    </location>
</feature>
<organism evidence="2 3">
    <name type="scientific">Thalassoglobus polymorphus</name>
    <dbReference type="NCBI Taxonomy" id="2527994"/>
    <lineage>
        <taxon>Bacteria</taxon>
        <taxon>Pseudomonadati</taxon>
        <taxon>Planctomycetota</taxon>
        <taxon>Planctomycetia</taxon>
        <taxon>Planctomycetales</taxon>
        <taxon>Planctomycetaceae</taxon>
        <taxon>Thalassoglobus</taxon>
    </lineage>
</organism>
<feature type="transmembrane region" description="Helical" evidence="1">
    <location>
        <begin position="391"/>
        <end position="412"/>
    </location>
</feature>
<proteinExistence type="predicted"/>
<gene>
    <name evidence="2" type="ORF">Mal48_09250</name>
</gene>
<keyword evidence="1" id="KW-0472">Membrane</keyword>
<sequence length="445" mass="46655">MNHIMEKKNGFTRLHALLVDDDELAQVCRDLPESACSVQPHNYGVHIVSLSLTKIGEGLADPKLVLAWLLDAIGTPTWALGLLVPVRESLAMLPQLAISARIRSLPIRKTVYVSGCVVQGAAIISFGLLGWFAQMFSSGVSGIIAVLLIAVFALGRSLCSISHKDLLGKTVDMGRRGSVSGTTGTIAAMATLLLAVSYSFGWIPLTVPVVAWMVALGGACWLLAAFVFSLLREEPGATEGGIDGLAAVVAQLSLLRRDAQLRRLIITRTLLLSTALAPPFYIALSGDRAVSGLGTLGSFMIASAAASLSSAYIWGRVSDRSSRLVLMLAATLAVVANGLAAFIALAMPSVLQEASLLPVLLFVLMIAHQGVRLGRSVHVVDMADRDNRATYTALSNSVVGLILLAGGVFGVIAQWLGIGAVLLIFTSMAAMAIFAAAGLDDVQAT</sequence>
<dbReference type="Proteomes" id="UP000315724">
    <property type="component" value="Chromosome"/>
</dbReference>
<feature type="transmembrane region" description="Helical" evidence="1">
    <location>
        <begin position="326"/>
        <end position="348"/>
    </location>
</feature>
<name>A0A517QJ73_9PLAN</name>
<dbReference type="PANTHER" id="PTHR23526:SF2">
    <property type="entry name" value="MAJOR FACILITATOR SUPERFAMILY (MFS) PROFILE DOMAIN-CONTAINING PROTEIN"/>
    <property type="match status" value="1"/>
</dbReference>
<dbReference type="Gene3D" id="1.20.1250.20">
    <property type="entry name" value="MFS general substrate transporter like domains"/>
    <property type="match status" value="1"/>
</dbReference>
<feature type="transmembrane region" description="Helical" evidence="1">
    <location>
        <begin position="354"/>
        <end position="371"/>
    </location>
</feature>
<accession>A0A517QJ73</accession>